<dbReference type="AlphaFoldDB" id="I7CH97"/>
<organism evidence="1 2">
    <name type="scientific">Pseudomonas putida (strain DOT-T1E)</name>
    <dbReference type="NCBI Taxonomy" id="1196325"/>
    <lineage>
        <taxon>Bacteria</taxon>
        <taxon>Pseudomonadati</taxon>
        <taxon>Pseudomonadota</taxon>
        <taxon>Gammaproteobacteria</taxon>
        <taxon>Pseudomonadales</taxon>
        <taxon>Pseudomonadaceae</taxon>
        <taxon>Pseudomonas</taxon>
    </lineage>
</organism>
<gene>
    <name evidence="1" type="ordered locus">T1E_5433</name>
</gene>
<sequence>MGISSRLSQRQKCTKKALSIAYGPLKRFRYEYQGFSYRA</sequence>
<evidence type="ECO:0000313" key="2">
    <source>
        <dbReference type="Proteomes" id="UP000006503"/>
    </source>
</evidence>
<name>I7CH97_PSEPT</name>
<protein>
    <submittedName>
        <fullName evidence="1">Uncharacterized protein</fullName>
    </submittedName>
</protein>
<dbReference type="HOGENOM" id="CLU_3315618_0_0_6"/>
<proteinExistence type="predicted"/>
<dbReference type="PATRIC" id="fig|1196325.3.peg.5392"/>
<dbReference type="KEGG" id="ppx:T1E_5433"/>
<reference evidence="2" key="1">
    <citation type="journal article" date="2013" name="Microb. Biotechnol.">
        <title>Metabolic potential of the organic-solvent tolerant Pseudomonas putida DOT-T1E deduced from its annotated genome.</title>
        <authorList>
            <person name="Udaondo Z."/>
            <person name="Molina L."/>
            <person name="Daniels C."/>
            <person name="Gomez M.J."/>
            <person name="Molina-Henares M.A."/>
            <person name="Matilla M.A."/>
            <person name="Roca A."/>
            <person name="Fernandez M."/>
            <person name="Duque E."/>
            <person name="Segura A."/>
            <person name="Ramos J.L."/>
        </authorList>
    </citation>
    <scope>NUCLEOTIDE SEQUENCE [LARGE SCALE GENOMIC DNA]</scope>
    <source>
        <strain evidence="2">DOT-T1E</strain>
    </source>
</reference>
<accession>I7CH97</accession>
<evidence type="ECO:0000313" key="1">
    <source>
        <dbReference type="EMBL" id="AFO51254.1"/>
    </source>
</evidence>
<dbReference type="Proteomes" id="UP000006503">
    <property type="component" value="Chromosome"/>
</dbReference>
<dbReference type="EMBL" id="CP003734">
    <property type="protein sequence ID" value="AFO51254.1"/>
    <property type="molecule type" value="Genomic_DNA"/>
</dbReference>